<gene>
    <name evidence="4" type="ORF">CCC_00512</name>
</gene>
<keyword evidence="2" id="KW-1188">Viral release from host cell</keyword>
<dbReference type="Pfam" id="PF12236">
    <property type="entry name" value="Head-tail_con"/>
    <property type="match status" value="1"/>
</dbReference>
<proteinExistence type="predicted"/>
<organism evidence="4 5">
    <name type="scientific">Paramagnetospirillum magnetotacticum MS-1</name>
    <dbReference type="NCBI Taxonomy" id="272627"/>
    <lineage>
        <taxon>Bacteria</taxon>
        <taxon>Pseudomonadati</taxon>
        <taxon>Pseudomonadota</taxon>
        <taxon>Alphaproteobacteria</taxon>
        <taxon>Rhodospirillales</taxon>
        <taxon>Magnetospirillaceae</taxon>
        <taxon>Paramagnetospirillum</taxon>
    </lineage>
</organism>
<dbReference type="InterPro" id="IPR020991">
    <property type="entry name" value="Connector_podovirus"/>
</dbReference>
<evidence type="ECO:0000313" key="4">
    <source>
        <dbReference type="EMBL" id="KIL97451.1"/>
    </source>
</evidence>
<comment type="caution">
    <text evidence="4">The sequence shown here is derived from an EMBL/GenBank/DDBJ whole genome shotgun (WGS) entry which is preliminary data.</text>
</comment>
<dbReference type="RefSeq" id="WP_009870165.1">
    <property type="nucleotide sequence ID" value="NZ_JXSL01000030.1"/>
</dbReference>
<dbReference type="OrthoDB" id="1666403at2"/>
<sequence>MDGTETRRRKDGEEKAALGEALLGVEGDDPSVLLRRYRKAKERRSTWESHWQECYDYALPLRDGMFHAGVPGERKADRLFDGTAPDCVDQLAASLLSELTPPWAQWFGLTAGDQMPEAERDQVAPLLERVAAVMQSHFDRSNFAIEMHQCYLDAVTGGTASLLFEEAAPGEASAFRFTSVPLGQVVLEEGPAGRLDVTFRRSEMSVAALKARFARAVLSGHLIKAAADDPDLRLGVVEAVIPVRGGYSYAAVLDDESSDVVLGRGSFSSSPFLNFRWLKAPGEVYGRSPVMKALPDIKTANKVVELVLKNATIAVTGIWQADDDGVLNPANIKLVPGTIIPKAVGSAGLQPLTAPGRFDTSQLVLDDLRGRIRHALMGDKLSQPASPSLTATEVLQRSDDMARLLGATYGRLQSELLTPLIMRAIHILRRRGEIPPLSVDGRVFDLQYRSPLAQNQGRRDARNVLSWLGALSSLGPAALATVDAAAAARWLGRAFNVPSELVRPASEQQAGAMDPDPAALDSLIRGLDAPGGHKPKGGFHAPG</sequence>
<keyword evidence="5" id="KW-1185">Reference proteome</keyword>
<evidence type="ECO:0000256" key="2">
    <source>
        <dbReference type="ARBA" id="ARBA00022612"/>
    </source>
</evidence>
<comment type="subcellular location">
    <subcellularLocation>
        <location evidence="1">Virion</location>
    </subcellularLocation>
</comment>
<dbReference type="STRING" id="272627.CCC_00512"/>
<evidence type="ECO:0000256" key="1">
    <source>
        <dbReference type="ARBA" id="ARBA00004328"/>
    </source>
</evidence>
<dbReference type="EMBL" id="JXSL01000030">
    <property type="protein sequence ID" value="KIL97451.1"/>
    <property type="molecule type" value="Genomic_DNA"/>
</dbReference>
<dbReference type="Proteomes" id="UP000031971">
    <property type="component" value="Unassembled WGS sequence"/>
</dbReference>
<dbReference type="AlphaFoldDB" id="A0A0C2UX90"/>
<protein>
    <submittedName>
        <fullName evidence="4">Head-TO-tail joining protein</fullName>
    </submittedName>
</protein>
<keyword evidence="3" id="KW-0231">Viral genome packaging</keyword>
<evidence type="ECO:0000256" key="3">
    <source>
        <dbReference type="ARBA" id="ARBA00023219"/>
    </source>
</evidence>
<accession>A0A0C2UX90</accession>
<evidence type="ECO:0000313" key="5">
    <source>
        <dbReference type="Proteomes" id="UP000031971"/>
    </source>
</evidence>
<reference evidence="4 5" key="1">
    <citation type="submission" date="2015-01" db="EMBL/GenBank/DDBJ databases">
        <title>Genome Sequence of Magnetospirillum magnetotacticum Strain MS-1.</title>
        <authorList>
            <person name="Marinov G.K."/>
            <person name="Smalley M.D."/>
            <person name="DeSalvo G."/>
        </authorList>
    </citation>
    <scope>NUCLEOTIDE SEQUENCE [LARGE SCALE GENOMIC DNA]</scope>
    <source>
        <strain evidence="4 5">MS-1</strain>
    </source>
</reference>
<name>A0A0C2UX90_PARME</name>